<evidence type="ECO:0000313" key="1">
    <source>
        <dbReference type="EMBL" id="TFK62644.1"/>
    </source>
</evidence>
<name>A0ACD3ABE3_9AGAR</name>
<dbReference type="Proteomes" id="UP000308600">
    <property type="component" value="Unassembled WGS sequence"/>
</dbReference>
<protein>
    <submittedName>
        <fullName evidence="1">Uncharacterized protein</fullName>
    </submittedName>
</protein>
<gene>
    <name evidence="1" type="ORF">BDN72DRAFT_903055</name>
</gene>
<keyword evidence="2" id="KW-1185">Reference proteome</keyword>
<organism evidence="1 2">
    <name type="scientific">Pluteus cervinus</name>
    <dbReference type="NCBI Taxonomy" id="181527"/>
    <lineage>
        <taxon>Eukaryota</taxon>
        <taxon>Fungi</taxon>
        <taxon>Dikarya</taxon>
        <taxon>Basidiomycota</taxon>
        <taxon>Agaricomycotina</taxon>
        <taxon>Agaricomycetes</taxon>
        <taxon>Agaricomycetidae</taxon>
        <taxon>Agaricales</taxon>
        <taxon>Pluteineae</taxon>
        <taxon>Pluteaceae</taxon>
        <taxon>Pluteus</taxon>
    </lineage>
</organism>
<dbReference type="EMBL" id="ML208568">
    <property type="protein sequence ID" value="TFK62644.1"/>
    <property type="molecule type" value="Genomic_DNA"/>
</dbReference>
<evidence type="ECO:0000313" key="2">
    <source>
        <dbReference type="Proteomes" id="UP000308600"/>
    </source>
</evidence>
<proteinExistence type="predicted"/>
<accession>A0ACD3ABE3</accession>
<sequence>MAGESTIHLLRTDANDFELGAYTGETELGLFATLIPLRRRRPCKTEGGCDKEEVHHHQHYLHFHLLHHHYHWLASLPLPPLFIEAPVTPSSTSLTDVNPAQPGLALPAVVPLNPDVIGQVDANRVRQEVGQNESREESVFMPGEYVGEEDAAGEEVIGEWMRKAREHGEEDENGIGD</sequence>
<reference evidence="1 2" key="1">
    <citation type="journal article" date="2019" name="Nat. Ecol. Evol.">
        <title>Megaphylogeny resolves global patterns of mushroom evolution.</title>
        <authorList>
            <person name="Varga T."/>
            <person name="Krizsan K."/>
            <person name="Foldi C."/>
            <person name="Dima B."/>
            <person name="Sanchez-Garcia M."/>
            <person name="Sanchez-Ramirez S."/>
            <person name="Szollosi G.J."/>
            <person name="Szarkandi J.G."/>
            <person name="Papp V."/>
            <person name="Albert L."/>
            <person name="Andreopoulos W."/>
            <person name="Angelini C."/>
            <person name="Antonin V."/>
            <person name="Barry K.W."/>
            <person name="Bougher N.L."/>
            <person name="Buchanan P."/>
            <person name="Buyck B."/>
            <person name="Bense V."/>
            <person name="Catcheside P."/>
            <person name="Chovatia M."/>
            <person name="Cooper J."/>
            <person name="Damon W."/>
            <person name="Desjardin D."/>
            <person name="Finy P."/>
            <person name="Geml J."/>
            <person name="Haridas S."/>
            <person name="Hughes K."/>
            <person name="Justo A."/>
            <person name="Karasinski D."/>
            <person name="Kautmanova I."/>
            <person name="Kiss B."/>
            <person name="Kocsube S."/>
            <person name="Kotiranta H."/>
            <person name="LaButti K.M."/>
            <person name="Lechner B.E."/>
            <person name="Liimatainen K."/>
            <person name="Lipzen A."/>
            <person name="Lukacs Z."/>
            <person name="Mihaltcheva S."/>
            <person name="Morgado L.N."/>
            <person name="Niskanen T."/>
            <person name="Noordeloos M.E."/>
            <person name="Ohm R.A."/>
            <person name="Ortiz-Santana B."/>
            <person name="Ovrebo C."/>
            <person name="Racz N."/>
            <person name="Riley R."/>
            <person name="Savchenko A."/>
            <person name="Shiryaev A."/>
            <person name="Soop K."/>
            <person name="Spirin V."/>
            <person name="Szebenyi C."/>
            <person name="Tomsovsky M."/>
            <person name="Tulloss R.E."/>
            <person name="Uehling J."/>
            <person name="Grigoriev I.V."/>
            <person name="Vagvolgyi C."/>
            <person name="Papp T."/>
            <person name="Martin F.M."/>
            <person name="Miettinen O."/>
            <person name="Hibbett D.S."/>
            <person name="Nagy L.G."/>
        </authorList>
    </citation>
    <scope>NUCLEOTIDE SEQUENCE [LARGE SCALE GENOMIC DNA]</scope>
    <source>
        <strain evidence="1 2">NL-1719</strain>
    </source>
</reference>